<evidence type="ECO:0000256" key="1">
    <source>
        <dbReference type="SAM" id="MobiDB-lite"/>
    </source>
</evidence>
<accession>A0AAV3R6N1</accession>
<feature type="region of interest" description="Disordered" evidence="1">
    <location>
        <begin position="191"/>
        <end position="215"/>
    </location>
</feature>
<dbReference type="AlphaFoldDB" id="A0AAV3R6N1"/>
<evidence type="ECO:0000313" key="2">
    <source>
        <dbReference type="EMBL" id="GAA0172042.1"/>
    </source>
</evidence>
<feature type="region of interest" description="Disordered" evidence="1">
    <location>
        <begin position="115"/>
        <end position="154"/>
    </location>
</feature>
<feature type="compositionally biased region" description="Polar residues" evidence="1">
    <location>
        <begin position="117"/>
        <end position="128"/>
    </location>
</feature>
<protein>
    <submittedName>
        <fullName evidence="2">Uncharacterized protein</fullName>
    </submittedName>
</protein>
<keyword evidence="3" id="KW-1185">Reference proteome</keyword>
<dbReference type="EMBL" id="BAABME010007926">
    <property type="protein sequence ID" value="GAA0172042.1"/>
    <property type="molecule type" value="Genomic_DNA"/>
</dbReference>
<sequence>MATQRPSIVRAVGAVDTSGGWTADRQRALLNDMRGGRMPDGTPAQDGVYPLHGQTVTVRRRPDAERRTLALPPLPTPASGQAPGGSGSVTEGVEDIDQDDDGDLLGTNALVRKTSSHHFQSLQSTETGNPAARAQNPPLPPPVRHMTSRTDGAGYSGAANVAAGSGVSPVIAPSTTGALGFAEAMASRGLRGDGLAPVDDAGRRRKRTREEVGSLPETVSQAFNSDGAILQASDTIRKLIEDLSEINGQDGYSNKAQALGKLAVADYLVVPSDLEEFYVPVDEVGSRAAIRRANPLYVFSVYALNKEACTLTDNIAKVKFALLRMEAIKWGCEHVFRTTGHHFLSGLTGGYVGKYEQLIRSCLVPEILNFCDPEILYHKAFHWIGPARVWSVLITILNTDRIPEAIRLRVNAAPAGSALITTTSSVLTAMRSLYLFDELASMRLCDLDSVIAMNDTIKADPPKYHKVTSAYNREPLNEADKAALAVAKQQAEIVSPICKAFVTVFLNRAPLGKQKVLDKPAANNPVLYNRAKRYFQVFNRQAPASFKR</sequence>
<comment type="caution">
    <text evidence="2">The sequence shown here is derived from an EMBL/GenBank/DDBJ whole genome shotgun (WGS) entry which is preliminary data.</text>
</comment>
<reference evidence="2 3" key="1">
    <citation type="submission" date="2024-01" db="EMBL/GenBank/DDBJ databases">
        <title>The complete chloroplast genome sequence of Lithospermum erythrorhizon: insights into the phylogenetic relationship among Boraginaceae species and the maternal lineages of purple gromwells.</title>
        <authorList>
            <person name="Okada T."/>
            <person name="Watanabe K."/>
        </authorList>
    </citation>
    <scope>NUCLEOTIDE SEQUENCE [LARGE SCALE GENOMIC DNA]</scope>
</reference>
<feature type="region of interest" description="Disordered" evidence="1">
    <location>
        <begin position="60"/>
        <end position="93"/>
    </location>
</feature>
<dbReference type="Proteomes" id="UP001454036">
    <property type="component" value="Unassembled WGS sequence"/>
</dbReference>
<name>A0AAV3R6N1_LITER</name>
<organism evidence="2 3">
    <name type="scientific">Lithospermum erythrorhizon</name>
    <name type="common">Purple gromwell</name>
    <name type="synonym">Lithospermum officinale var. erythrorhizon</name>
    <dbReference type="NCBI Taxonomy" id="34254"/>
    <lineage>
        <taxon>Eukaryota</taxon>
        <taxon>Viridiplantae</taxon>
        <taxon>Streptophyta</taxon>
        <taxon>Embryophyta</taxon>
        <taxon>Tracheophyta</taxon>
        <taxon>Spermatophyta</taxon>
        <taxon>Magnoliopsida</taxon>
        <taxon>eudicotyledons</taxon>
        <taxon>Gunneridae</taxon>
        <taxon>Pentapetalae</taxon>
        <taxon>asterids</taxon>
        <taxon>lamiids</taxon>
        <taxon>Boraginales</taxon>
        <taxon>Boraginaceae</taxon>
        <taxon>Boraginoideae</taxon>
        <taxon>Lithospermeae</taxon>
        <taxon>Lithospermum</taxon>
    </lineage>
</organism>
<gene>
    <name evidence="2" type="ORF">LIER_25948</name>
</gene>
<evidence type="ECO:0000313" key="3">
    <source>
        <dbReference type="Proteomes" id="UP001454036"/>
    </source>
</evidence>
<proteinExistence type="predicted"/>